<dbReference type="PANTHER" id="PTHR33048">
    <property type="entry name" value="PTH11-LIKE INTEGRAL MEMBRANE PROTEIN (AFU_ORTHOLOGUE AFUA_5G11245)"/>
    <property type="match status" value="1"/>
</dbReference>
<dbReference type="Pfam" id="PF20684">
    <property type="entry name" value="Fung_rhodopsin"/>
    <property type="match status" value="1"/>
</dbReference>
<comment type="similarity">
    <text evidence="5">Belongs to the SAT4 family.</text>
</comment>
<evidence type="ECO:0000256" key="3">
    <source>
        <dbReference type="ARBA" id="ARBA00022989"/>
    </source>
</evidence>
<dbReference type="OrthoDB" id="5421689at2759"/>
<protein>
    <submittedName>
        <fullName evidence="8">Integral membrane protein</fullName>
    </submittedName>
</protein>
<evidence type="ECO:0000256" key="4">
    <source>
        <dbReference type="ARBA" id="ARBA00023136"/>
    </source>
</evidence>
<feature type="transmembrane region" description="Helical" evidence="6">
    <location>
        <begin position="37"/>
        <end position="54"/>
    </location>
</feature>
<dbReference type="AlphaFoldDB" id="E9EJM4"/>
<feature type="transmembrane region" description="Helical" evidence="6">
    <location>
        <begin position="86"/>
        <end position="108"/>
    </location>
</feature>
<comment type="caution">
    <text evidence="8">The sequence shown here is derived from an EMBL/GenBank/DDBJ whole genome shotgun (WGS) entry which is preliminary data.</text>
</comment>
<dbReference type="GeneID" id="19254708"/>
<keyword evidence="3 6" id="KW-1133">Transmembrane helix</keyword>
<feature type="transmembrane region" description="Helical" evidence="6">
    <location>
        <begin position="166"/>
        <end position="187"/>
    </location>
</feature>
<dbReference type="InterPro" id="IPR049326">
    <property type="entry name" value="Rhodopsin_dom_fungi"/>
</dbReference>
<reference evidence="8 9" key="1">
    <citation type="journal article" date="2011" name="PLoS Genet.">
        <title>Genome sequencing and comparative transcriptomics of the model entomopathogenic fungi Metarhizium anisopliae and M. acridum.</title>
        <authorList>
            <person name="Gao Q."/>
            <person name="Jin K."/>
            <person name="Ying S.H."/>
            <person name="Zhang Y."/>
            <person name="Xiao G."/>
            <person name="Shang Y."/>
            <person name="Duan Z."/>
            <person name="Hu X."/>
            <person name="Xie X.Q."/>
            <person name="Zhou G."/>
            <person name="Peng G."/>
            <person name="Luo Z."/>
            <person name="Huang W."/>
            <person name="Wang B."/>
            <person name="Fang W."/>
            <person name="Wang S."/>
            <person name="Zhong Y."/>
            <person name="Ma L.J."/>
            <person name="St Leger R.J."/>
            <person name="Zhao G.P."/>
            <person name="Pei Y."/>
            <person name="Feng M.G."/>
            <person name="Xia Y."/>
            <person name="Wang C."/>
        </authorList>
    </citation>
    <scope>NUCLEOTIDE SEQUENCE [LARGE SCALE GENOMIC DNA]</scope>
    <source>
        <strain evidence="9">ARSEF 23 / ATCC MYA-3075</strain>
    </source>
</reference>
<organism evidence="8 9">
    <name type="scientific">Metarhizium robertsii (strain ARSEF 23 / ATCC MYA-3075)</name>
    <name type="common">Metarhizium anisopliae (strain ARSEF 23)</name>
    <dbReference type="NCBI Taxonomy" id="655844"/>
    <lineage>
        <taxon>Eukaryota</taxon>
        <taxon>Fungi</taxon>
        <taxon>Dikarya</taxon>
        <taxon>Ascomycota</taxon>
        <taxon>Pezizomycotina</taxon>
        <taxon>Sordariomycetes</taxon>
        <taxon>Hypocreomycetidae</taxon>
        <taxon>Hypocreales</taxon>
        <taxon>Clavicipitaceae</taxon>
        <taxon>Metarhizium</taxon>
    </lineage>
</organism>
<keyword evidence="2 6" id="KW-0812">Transmembrane</keyword>
<feature type="transmembrane region" description="Helical" evidence="6">
    <location>
        <begin position="193"/>
        <end position="210"/>
    </location>
</feature>
<sequence>MASLVPNVWAAILIPVPASVAAVILRLKARRMTRMGMGRDDCFAVAALSTLVLWTSEVLYSWAIFCAKTAVLCFFLRVFRFSSIRVPIMILITLCSIWITIRTFFTLLRCRPIQAFWVQNIQGATCFTNVRAYYLATDVSHSSMDFIILALPIYEVSRMKLPFGQKIAVVGLFATGSLYVSCSHAFASSAPQLAHLWSLCVLMVAVFWVSPNESSAKLAILTLCLGRP</sequence>
<comment type="subcellular location">
    <subcellularLocation>
        <location evidence="1">Membrane</location>
        <topology evidence="1">Multi-pass membrane protein</topology>
    </subcellularLocation>
</comment>
<dbReference type="PANTHER" id="PTHR33048:SF47">
    <property type="entry name" value="INTEGRAL MEMBRANE PROTEIN-RELATED"/>
    <property type="match status" value="1"/>
</dbReference>
<dbReference type="RefSeq" id="XP_007816611.2">
    <property type="nucleotide sequence ID" value="XM_007818420.2"/>
</dbReference>
<accession>E9EJM4</accession>
<feature type="domain" description="Rhodopsin" evidence="7">
    <location>
        <begin position="18"/>
        <end position="184"/>
    </location>
</feature>
<dbReference type="InterPro" id="IPR052337">
    <property type="entry name" value="SAT4-like"/>
</dbReference>
<evidence type="ECO:0000256" key="2">
    <source>
        <dbReference type="ARBA" id="ARBA00022692"/>
    </source>
</evidence>
<feature type="transmembrane region" description="Helical" evidence="6">
    <location>
        <begin position="6"/>
        <end position="25"/>
    </location>
</feature>
<dbReference type="KEGG" id="maj:MAA_00422"/>
<dbReference type="GO" id="GO:0016020">
    <property type="term" value="C:membrane"/>
    <property type="evidence" value="ECO:0007669"/>
    <property type="project" value="UniProtKB-SubCell"/>
</dbReference>
<evidence type="ECO:0000256" key="5">
    <source>
        <dbReference type="ARBA" id="ARBA00038359"/>
    </source>
</evidence>
<gene>
    <name evidence="8" type="ORF">MAA_00422</name>
</gene>
<name>E9EJM4_METRA</name>
<keyword evidence="4 6" id="KW-0472">Membrane</keyword>
<dbReference type="Proteomes" id="UP000002498">
    <property type="component" value="Unassembled WGS sequence"/>
</dbReference>
<dbReference type="HOGENOM" id="CLU_1215037_0_0_1"/>
<evidence type="ECO:0000313" key="8">
    <source>
        <dbReference type="EMBL" id="EFZ03348.2"/>
    </source>
</evidence>
<proteinExistence type="inferred from homology"/>
<evidence type="ECO:0000313" key="9">
    <source>
        <dbReference type="Proteomes" id="UP000002498"/>
    </source>
</evidence>
<dbReference type="EMBL" id="ADNJ02000003">
    <property type="protein sequence ID" value="EFZ03348.2"/>
    <property type="molecule type" value="Genomic_DNA"/>
</dbReference>
<evidence type="ECO:0000259" key="7">
    <source>
        <dbReference type="Pfam" id="PF20684"/>
    </source>
</evidence>
<evidence type="ECO:0000256" key="6">
    <source>
        <dbReference type="SAM" id="Phobius"/>
    </source>
</evidence>
<evidence type="ECO:0000256" key="1">
    <source>
        <dbReference type="ARBA" id="ARBA00004141"/>
    </source>
</evidence>
<keyword evidence="9" id="KW-1185">Reference proteome</keyword>
<reference evidence="8 9" key="2">
    <citation type="journal article" date="2014" name="Proc. Natl. Acad. Sci. U.S.A.">
        <title>Trajectory and genomic determinants of fungal-pathogen speciation and host adaptation.</title>
        <authorList>
            <person name="Hu X."/>
            <person name="Xiao G."/>
            <person name="Zheng P."/>
            <person name="Shang Y."/>
            <person name="Su Y."/>
            <person name="Zhang X."/>
            <person name="Liu X."/>
            <person name="Zhan S."/>
            <person name="St Leger R.J."/>
            <person name="Wang C."/>
        </authorList>
    </citation>
    <scope>GENOME REANNOTATION</scope>
    <source>
        <strain evidence="9">ARSEF 23 / ATCC MYA-3075</strain>
    </source>
</reference>